<dbReference type="Gramene" id="CDF32438">
    <property type="protein sequence ID" value="CDF32438"/>
    <property type="gene ID" value="CHC_T00008113001"/>
</dbReference>
<reference evidence="2" key="1">
    <citation type="journal article" date="2013" name="Proc. Natl. Acad. Sci. U.S.A.">
        <title>Genome structure and metabolic features in the red seaweed Chondrus crispus shed light on evolution of the Archaeplastida.</title>
        <authorList>
            <person name="Collen J."/>
            <person name="Porcel B."/>
            <person name="Carre W."/>
            <person name="Ball S.G."/>
            <person name="Chaparro C."/>
            <person name="Tonon T."/>
            <person name="Barbeyron T."/>
            <person name="Michel G."/>
            <person name="Noel B."/>
            <person name="Valentin K."/>
            <person name="Elias M."/>
            <person name="Artiguenave F."/>
            <person name="Arun A."/>
            <person name="Aury J.M."/>
            <person name="Barbosa-Neto J.F."/>
            <person name="Bothwell J.H."/>
            <person name="Bouget F.Y."/>
            <person name="Brillet L."/>
            <person name="Cabello-Hurtado F."/>
            <person name="Capella-Gutierrez S."/>
            <person name="Charrier B."/>
            <person name="Cladiere L."/>
            <person name="Cock J.M."/>
            <person name="Coelho S.M."/>
            <person name="Colleoni C."/>
            <person name="Czjzek M."/>
            <person name="Da Silva C."/>
            <person name="Delage L."/>
            <person name="Denoeud F."/>
            <person name="Deschamps P."/>
            <person name="Dittami S.M."/>
            <person name="Gabaldon T."/>
            <person name="Gachon C.M."/>
            <person name="Groisillier A."/>
            <person name="Herve C."/>
            <person name="Jabbari K."/>
            <person name="Katinka M."/>
            <person name="Kloareg B."/>
            <person name="Kowalczyk N."/>
            <person name="Labadie K."/>
            <person name="Leblanc C."/>
            <person name="Lopez P.J."/>
            <person name="McLachlan D.H."/>
            <person name="Meslet-Cladiere L."/>
            <person name="Moustafa A."/>
            <person name="Nehr Z."/>
            <person name="Nyvall Collen P."/>
            <person name="Panaud O."/>
            <person name="Partensky F."/>
            <person name="Poulain J."/>
            <person name="Rensing S.A."/>
            <person name="Rousvoal S."/>
            <person name="Samson G."/>
            <person name="Symeonidi A."/>
            <person name="Weissenbach J."/>
            <person name="Zambounis A."/>
            <person name="Wincker P."/>
            <person name="Boyen C."/>
        </authorList>
    </citation>
    <scope>NUCLEOTIDE SEQUENCE [LARGE SCALE GENOMIC DNA]</scope>
    <source>
        <strain evidence="2">cv. Stackhouse</strain>
    </source>
</reference>
<evidence type="ECO:0000313" key="2">
    <source>
        <dbReference type="Proteomes" id="UP000012073"/>
    </source>
</evidence>
<accession>R7Q3G9</accession>
<evidence type="ECO:0000313" key="1">
    <source>
        <dbReference type="EMBL" id="CDF32438.1"/>
    </source>
</evidence>
<keyword evidence="2" id="KW-1185">Reference proteome</keyword>
<name>R7Q3G9_CHOCR</name>
<dbReference type="EMBL" id="HG001495">
    <property type="protein sequence ID" value="CDF32438.1"/>
    <property type="molecule type" value="Genomic_DNA"/>
</dbReference>
<gene>
    <name evidence="1" type="ORF">CHC_T00008113001</name>
</gene>
<organism evidence="1 2">
    <name type="scientific">Chondrus crispus</name>
    <name type="common">Carrageen Irish moss</name>
    <name type="synonym">Polymorpha crispa</name>
    <dbReference type="NCBI Taxonomy" id="2769"/>
    <lineage>
        <taxon>Eukaryota</taxon>
        <taxon>Rhodophyta</taxon>
        <taxon>Florideophyceae</taxon>
        <taxon>Rhodymeniophycidae</taxon>
        <taxon>Gigartinales</taxon>
        <taxon>Gigartinaceae</taxon>
        <taxon>Chondrus</taxon>
    </lineage>
</organism>
<dbReference type="GeneID" id="17319844"/>
<proteinExistence type="predicted"/>
<dbReference type="Proteomes" id="UP000012073">
    <property type="component" value="Unassembled WGS sequence"/>
</dbReference>
<dbReference type="KEGG" id="ccp:CHC_T00008113001"/>
<sequence length="119" mass="13224">MLMGPGFRELRLREGSCVHSMMAAHIGTTAKAATMRFVFLVNIFWGVGTWCTAESLTWTCTFPEQKGLWQRAKPRGPTIVHHTLLSFHHGNGGFTSRFSALIKSSTTVAPPDILFTIRC</sequence>
<dbReference type="AlphaFoldDB" id="R7Q3G9"/>
<dbReference type="RefSeq" id="XP_005712103.1">
    <property type="nucleotide sequence ID" value="XM_005712046.1"/>
</dbReference>
<protein>
    <submittedName>
        <fullName evidence="1">Uncharacterized protein</fullName>
    </submittedName>
</protein>